<proteinExistence type="predicted"/>
<dbReference type="Proteomes" id="UP000887574">
    <property type="component" value="Unplaced"/>
</dbReference>
<dbReference type="InterPro" id="IPR016641">
    <property type="entry name" value="EGD2/NACA0like"/>
</dbReference>
<accession>A0A915CP42</accession>
<dbReference type="Pfam" id="PF19026">
    <property type="entry name" value="UBA_HYPK"/>
    <property type="match status" value="1"/>
</dbReference>
<dbReference type="AlphaFoldDB" id="A0A915CP42"/>
<evidence type="ECO:0000259" key="1">
    <source>
        <dbReference type="Pfam" id="PF19026"/>
    </source>
</evidence>
<dbReference type="WBParaSite" id="jg11149">
    <property type="protein sequence ID" value="jg11149"/>
    <property type="gene ID" value="jg11149"/>
</dbReference>
<dbReference type="PANTHER" id="PTHR21713">
    <property type="entry name" value="NASCENT POLYPEPTIDE ASSOCIATED COMPLEX ALPHA SUBUNIT-RELATED"/>
    <property type="match status" value="1"/>
</dbReference>
<dbReference type="CDD" id="cd14358">
    <property type="entry name" value="UBA_NAC_euk"/>
    <property type="match status" value="1"/>
</dbReference>
<organism evidence="2 3">
    <name type="scientific">Ditylenchus dipsaci</name>
    <dbReference type="NCBI Taxonomy" id="166011"/>
    <lineage>
        <taxon>Eukaryota</taxon>
        <taxon>Metazoa</taxon>
        <taxon>Ecdysozoa</taxon>
        <taxon>Nematoda</taxon>
        <taxon>Chromadorea</taxon>
        <taxon>Rhabditida</taxon>
        <taxon>Tylenchina</taxon>
        <taxon>Tylenchomorpha</taxon>
        <taxon>Sphaerularioidea</taxon>
        <taxon>Anguinidae</taxon>
        <taxon>Anguininae</taxon>
        <taxon>Ditylenchus</taxon>
    </lineage>
</organism>
<protein>
    <submittedName>
        <fullName evidence="3">Nascent polypeptide-associated complex subunit alpha-like UBA domain-containing protein</fullName>
    </submittedName>
</protein>
<evidence type="ECO:0000313" key="3">
    <source>
        <dbReference type="WBParaSite" id="jg11149"/>
    </source>
</evidence>
<feature type="domain" description="Nascent polypeptide-associated complex subunit alpha-like UBA" evidence="1">
    <location>
        <begin position="81"/>
        <end position="118"/>
    </location>
</feature>
<dbReference type="InterPro" id="IPR044034">
    <property type="entry name" value="NAC-like_UBA"/>
</dbReference>
<keyword evidence="2" id="KW-1185">Reference proteome</keyword>
<sequence>MSKAEKRSRQILGKLNLELVPGISQVVMQTRNLGIWPSYRSLQNSSSSTVEYLLNPDYAKYERAQETPAVTADENDLGEGVSDKDIELVMSQSDCSKSAAIKALRDADGDLVSAILSLAN</sequence>
<reference evidence="3" key="1">
    <citation type="submission" date="2022-11" db="UniProtKB">
        <authorList>
            <consortium name="WormBaseParasite"/>
        </authorList>
    </citation>
    <scope>IDENTIFICATION</scope>
</reference>
<dbReference type="GO" id="GO:0005854">
    <property type="term" value="C:nascent polypeptide-associated complex"/>
    <property type="evidence" value="ECO:0007669"/>
    <property type="project" value="InterPro"/>
</dbReference>
<dbReference type="Gene3D" id="1.10.8.10">
    <property type="entry name" value="DNA helicase RuvA subunit, C-terminal domain"/>
    <property type="match status" value="1"/>
</dbReference>
<evidence type="ECO:0000313" key="2">
    <source>
        <dbReference type="Proteomes" id="UP000887574"/>
    </source>
</evidence>
<name>A0A915CP42_9BILA</name>